<dbReference type="Proteomes" id="UP000762676">
    <property type="component" value="Unassembled WGS sequence"/>
</dbReference>
<dbReference type="EMBL" id="BMAT01000280">
    <property type="protein sequence ID" value="GFR63244.1"/>
    <property type="molecule type" value="Genomic_DNA"/>
</dbReference>
<protein>
    <recommendedName>
        <fullName evidence="4">Ribosomal RNA-processing protein 36</fullName>
    </recommendedName>
</protein>
<keyword evidence="3" id="KW-1185">Reference proteome</keyword>
<evidence type="ECO:0000313" key="2">
    <source>
        <dbReference type="EMBL" id="GFR63244.1"/>
    </source>
</evidence>
<feature type="compositionally biased region" description="Basic residues" evidence="1">
    <location>
        <begin position="104"/>
        <end position="116"/>
    </location>
</feature>
<evidence type="ECO:0000313" key="3">
    <source>
        <dbReference type="Proteomes" id="UP000762676"/>
    </source>
</evidence>
<accession>A0AAV4ER12</accession>
<comment type="caution">
    <text evidence="2">The sequence shown here is derived from an EMBL/GenBank/DDBJ whole genome shotgun (WGS) entry which is preliminary data.</text>
</comment>
<feature type="region of interest" description="Disordered" evidence="1">
    <location>
        <begin position="94"/>
        <end position="116"/>
    </location>
</feature>
<organism evidence="2 3">
    <name type="scientific">Elysia marginata</name>
    <dbReference type="NCBI Taxonomy" id="1093978"/>
    <lineage>
        <taxon>Eukaryota</taxon>
        <taxon>Metazoa</taxon>
        <taxon>Spiralia</taxon>
        <taxon>Lophotrochozoa</taxon>
        <taxon>Mollusca</taxon>
        <taxon>Gastropoda</taxon>
        <taxon>Heterobranchia</taxon>
        <taxon>Euthyneura</taxon>
        <taxon>Panpulmonata</taxon>
        <taxon>Sacoglossa</taxon>
        <taxon>Placobranchoidea</taxon>
        <taxon>Plakobranchidae</taxon>
        <taxon>Elysia</taxon>
    </lineage>
</organism>
<evidence type="ECO:0008006" key="4">
    <source>
        <dbReference type="Google" id="ProtNLM"/>
    </source>
</evidence>
<gene>
    <name evidence="2" type="ORF">ElyMa_000150900</name>
</gene>
<sequence length="116" mass="13881">MPSEMSQDGEDVVQAAEECERRSKRIKDKLLVKDSSDAQHGMKLRVVLNFKKRKLEKKLAALAQSEYRNRLKADPQQWAEYKLRQKLYMQRHLNNLSETEKVARQQKKVQRQKERR</sequence>
<dbReference type="AlphaFoldDB" id="A0AAV4ER12"/>
<proteinExistence type="predicted"/>
<reference evidence="2 3" key="1">
    <citation type="journal article" date="2021" name="Elife">
        <title>Chloroplast acquisition without the gene transfer in kleptoplastic sea slugs, Plakobranchus ocellatus.</title>
        <authorList>
            <person name="Maeda T."/>
            <person name="Takahashi S."/>
            <person name="Yoshida T."/>
            <person name="Shimamura S."/>
            <person name="Takaki Y."/>
            <person name="Nagai Y."/>
            <person name="Toyoda A."/>
            <person name="Suzuki Y."/>
            <person name="Arimoto A."/>
            <person name="Ishii H."/>
            <person name="Satoh N."/>
            <person name="Nishiyama T."/>
            <person name="Hasebe M."/>
            <person name="Maruyama T."/>
            <person name="Minagawa J."/>
            <person name="Obokata J."/>
            <person name="Shigenobu S."/>
        </authorList>
    </citation>
    <scope>NUCLEOTIDE SEQUENCE [LARGE SCALE GENOMIC DNA]</scope>
</reference>
<evidence type="ECO:0000256" key="1">
    <source>
        <dbReference type="SAM" id="MobiDB-lite"/>
    </source>
</evidence>
<name>A0AAV4ER12_9GAST</name>